<dbReference type="EMBL" id="CP045810">
    <property type="protein sequence ID" value="QHN41189.1"/>
    <property type="molecule type" value="Genomic_DNA"/>
</dbReference>
<name>A0A857KPQ0_9ACTN</name>
<sequence>MATERDRVFRATALKLGVFGTVMVLVFAGLVIVFGQFRGGSSGDYSAIFTSASRLTAGSKVRIAGVEVGRVQSVAVTRDHQAKIGFSVDDAYELPTDVRALIRYENLTGDRYLELEQGSGTSLQTLKHNATIPVENTEPALNLDVLLGGFKPLFETLKPDDVNSLADSLVKVFQGQGTTMESLLGDTASFTSALADKDKLIGEVIDNLNASLGTFADNSKGLDTSLVQMRELVDGLARQRGTIGSSLQSTSELTTRLSDVLETNRPALADLVPEVHQLSDNLLRSPGQLDTTFKQFPDAFRRLSNLGSYGSWLQIWLCKVTIMFSGPDNQTIYWTALDSTTDKNQNPGGRCQKR</sequence>
<feature type="domain" description="Mammalian cell entry C-terminal" evidence="2">
    <location>
        <begin position="123"/>
        <end position="333"/>
    </location>
</feature>
<dbReference type="GO" id="GO:0005576">
    <property type="term" value="C:extracellular region"/>
    <property type="evidence" value="ECO:0007669"/>
    <property type="project" value="TreeGrafter"/>
</dbReference>
<organism evidence="3">
    <name type="scientific">Gordonia amarae</name>
    <dbReference type="NCBI Taxonomy" id="36821"/>
    <lineage>
        <taxon>Bacteria</taxon>
        <taxon>Bacillati</taxon>
        <taxon>Actinomycetota</taxon>
        <taxon>Actinomycetes</taxon>
        <taxon>Mycobacteriales</taxon>
        <taxon>Gordoniaceae</taxon>
        <taxon>Gordonia</taxon>
    </lineage>
</organism>
<reference evidence="3" key="1">
    <citation type="journal article" date="2021" name="Nat. Microbiol.">
        <title>Cocultivation of an ultrasmall environmental parasitic bacterium with lytic ability against bacteria associated with wastewater foams.</title>
        <authorList>
            <person name="Batinovic S."/>
            <person name="Rose J.J.A."/>
            <person name="Ratcliffe J."/>
            <person name="Seviour R.J."/>
            <person name="Petrovski S."/>
        </authorList>
    </citation>
    <scope>NUCLEOTIDE SEQUENCE</scope>
    <source>
        <strain evidence="3">CON44</strain>
    </source>
</reference>
<dbReference type="InterPro" id="IPR003399">
    <property type="entry name" value="Mce/MlaD"/>
</dbReference>
<dbReference type="InterPro" id="IPR024516">
    <property type="entry name" value="Mce_C"/>
</dbReference>
<dbReference type="Pfam" id="PF02470">
    <property type="entry name" value="MlaD"/>
    <property type="match status" value="1"/>
</dbReference>
<accession>A0A857KPQ0</accession>
<dbReference type="RefSeq" id="WP_005190058.1">
    <property type="nucleotide sequence ID" value="NZ_CP045804.1"/>
</dbReference>
<dbReference type="GO" id="GO:0051701">
    <property type="term" value="P:biological process involved in interaction with host"/>
    <property type="evidence" value="ECO:0007669"/>
    <property type="project" value="TreeGrafter"/>
</dbReference>
<dbReference type="Pfam" id="PF11887">
    <property type="entry name" value="Mce4_CUP1"/>
    <property type="match status" value="1"/>
</dbReference>
<dbReference type="PANTHER" id="PTHR33371">
    <property type="entry name" value="INTERMEMBRANE PHOSPHOLIPID TRANSPORT SYSTEM BINDING PROTEIN MLAD-RELATED"/>
    <property type="match status" value="1"/>
</dbReference>
<dbReference type="InterPro" id="IPR005693">
    <property type="entry name" value="Mce"/>
</dbReference>
<evidence type="ECO:0000259" key="1">
    <source>
        <dbReference type="Pfam" id="PF02470"/>
    </source>
</evidence>
<feature type="domain" description="Mce/MlaD" evidence="1">
    <location>
        <begin position="44"/>
        <end position="118"/>
    </location>
</feature>
<gene>
    <name evidence="3" type="ORF">GII30_20270</name>
</gene>
<dbReference type="NCBIfam" id="TIGR00996">
    <property type="entry name" value="Mtu_fam_mce"/>
    <property type="match status" value="1"/>
</dbReference>
<evidence type="ECO:0000313" key="3">
    <source>
        <dbReference type="EMBL" id="QHN41189.1"/>
    </source>
</evidence>
<proteinExistence type="predicted"/>
<protein>
    <submittedName>
        <fullName evidence="3">MCE family protein</fullName>
    </submittedName>
</protein>
<evidence type="ECO:0000259" key="2">
    <source>
        <dbReference type="Pfam" id="PF11887"/>
    </source>
</evidence>
<dbReference type="AlphaFoldDB" id="A0A857KPQ0"/>
<dbReference type="PANTHER" id="PTHR33371:SF17">
    <property type="entry name" value="MCE-FAMILY PROTEIN MCE1B"/>
    <property type="match status" value="1"/>
</dbReference>
<dbReference type="InterPro" id="IPR052336">
    <property type="entry name" value="MlaD_Phospholipid_Transporter"/>
</dbReference>